<dbReference type="Pfam" id="PF04471">
    <property type="entry name" value="Mrr_cat"/>
    <property type="match status" value="1"/>
</dbReference>
<protein>
    <submittedName>
        <fullName evidence="2">Restriction endonuclease</fullName>
    </submittedName>
</protein>
<dbReference type="InterPro" id="IPR011856">
    <property type="entry name" value="tRNA_endonuc-like_dom_sf"/>
</dbReference>
<dbReference type="SUPFAM" id="SSF52980">
    <property type="entry name" value="Restriction endonuclease-like"/>
    <property type="match status" value="1"/>
</dbReference>
<dbReference type="InterPro" id="IPR052906">
    <property type="entry name" value="Type_IV_Methyl-Rstrct_Enzyme"/>
</dbReference>
<feature type="domain" description="Restriction endonuclease type IV Mrr" evidence="1">
    <location>
        <begin position="44"/>
        <end position="151"/>
    </location>
</feature>
<dbReference type="PANTHER" id="PTHR30015:SF6">
    <property type="entry name" value="SLL1429 PROTEIN"/>
    <property type="match status" value="1"/>
</dbReference>
<gene>
    <name evidence="2" type="ORF">WMG39_03705</name>
</gene>
<dbReference type="GO" id="GO:0004519">
    <property type="term" value="F:endonuclease activity"/>
    <property type="evidence" value="ECO:0007669"/>
    <property type="project" value="UniProtKB-KW"/>
</dbReference>
<reference evidence="2 3" key="1">
    <citation type="journal article" date="2020" name="Harmful Algae">
        <title>Molecular and morphological characterization of a novel dihydroanatoxin-a producing Microcoleus species (cyanobacteria) from the Russian River, California, USA.</title>
        <authorList>
            <person name="Conklin K.Y."/>
            <person name="Stancheva R."/>
            <person name="Otten T.G."/>
            <person name="Fadness R."/>
            <person name="Boyer G.L."/>
            <person name="Read B."/>
            <person name="Zhang X."/>
            <person name="Sheath R.G."/>
        </authorList>
    </citation>
    <scope>NUCLEOTIDE SEQUENCE [LARGE SCALE GENOMIC DNA]</scope>
    <source>
        <strain evidence="2 3">PTRS2</strain>
    </source>
</reference>
<evidence type="ECO:0000259" key="1">
    <source>
        <dbReference type="Pfam" id="PF04471"/>
    </source>
</evidence>
<dbReference type="InterPro" id="IPR007560">
    <property type="entry name" value="Restrct_endonuc_IV_Mrr"/>
</dbReference>
<dbReference type="Proteomes" id="UP001384579">
    <property type="component" value="Unassembled WGS sequence"/>
</dbReference>
<comment type="caution">
    <text evidence="2">The sequence shown here is derived from an EMBL/GenBank/DDBJ whole genome shotgun (WGS) entry which is preliminary data.</text>
</comment>
<keyword evidence="2" id="KW-0378">Hydrolase</keyword>
<dbReference type="EMBL" id="JBBLXS010000027">
    <property type="protein sequence ID" value="MEK0183950.1"/>
    <property type="molecule type" value="Genomic_DNA"/>
</dbReference>
<evidence type="ECO:0000313" key="3">
    <source>
        <dbReference type="Proteomes" id="UP001384579"/>
    </source>
</evidence>
<accession>A0ABU8YHY0</accession>
<dbReference type="Gene3D" id="3.40.1350.10">
    <property type="match status" value="1"/>
</dbReference>
<dbReference type="InterPro" id="IPR011335">
    <property type="entry name" value="Restrct_endonuc-II-like"/>
</dbReference>
<dbReference type="PANTHER" id="PTHR30015">
    <property type="entry name" value="MRR RESTRICTION SYSTEM PROTEIN"/>
    <property type="match status" value="1"/>
</dbReference>
<evidence type="ECO:0000313" key="2">
    <source>
        <dbReference type="EMBL" id="MEK0183950.1"/>
    </source>
</evidence>
<proteinExistence type="predicted"/>
<keyword evidence="2" id="KW-0255">Endonuclease</keyword>
<name>A0ABU8YHY0_9CYAN</name>
<keyword evidence="3" id="KW-1185">Reference proteome</keyword>
<organism evidence="2 3">
    <name type="scientific">Microcoleus anatoxicus PTRS2</name>
    <dbReference type="NCBI Taxonomy" id="2705321"/>
    <lineage>
        <taxon>Bacteria</taxon>
        <taxon>Bacillati</taxon>
        <taxon>Cyanobacteriota</taxon>
        <taxon>Cyanophyceae</taxon>
        <taxon>Oscillatoriophycideae</taxon>
        <taxon>Oscillatoriales</taxon>
        <taxon>Microcoleaceae</taxon>
        <taxon>Microcoleus</taxon>
        <taxon>Microcoleus anatoxicus</taxon>
    </lineage>
</organism>
<keyword evidence="2" id="KW-0540">Nuclease</keyword>
<dbReference type="RefSeq" id="WP_340520250.1">
    <property type="nucleotide sequence ID" value="NZ_JBBLXS010000027.1"/>
</dbReference>
<sequence>MLDFILVAGLVITAVSMILEWIDTFQEEESRKRLSDSGIWEVDLMTGKEFENFLAIHFRNFGYSVTLTQHSQDYGADLILYKDGSKTVAQAKRSKNPVGIKAVQEVAGAVRHYKANKARVITNNRFTKNAYNLAKSNNVELWDRKKLIEFILIAKNSGVMHSD</sequence>